<protein>
    <submittedName>
        <fullName evidence="2">Uncharacterized protein</fullName>
    </submittedName>
</protein>
<dbReference type="AlphaFoldDB" id="A0A3N0AWR8"/>
<proteinExistence type="predicted"/>
<sequence length="597" mass="67322">MKQLTCEMCGSTDLVKDGGVFVCQKCGCKYSIEEAKKMMVEGVVQVEGTVKTDRSEEVEKYLDLARTAEKGSNMSKAEEYASKVLEIDSANIEAWIIYGKSIDCQTNLAKDRFAEANSSYSKALQKVADEMGNDPQSAHEHLLELKELFFNMAEMRSRFFANAFKNSPTQTNRDLVVSSFKQQLESYAARIDTVRLGLLSLAASFPDGQESPNSKREDMLIEANDCCRKIARMYWSSSNTIACDVVSAFLEFSLKWNKHRIFTYSSNGGNDTSDEIAYFDSYTKTADRVKEIVLFSLGLLDHEYIPAFIAVNNETKKILDRISGHLHGMAEAVGASLQEAEKSSPVSVLESKKTLWKSVILIEEENISHKTNRRFFGPYSSGQIKDGIAFNDIAIKARKADLEQYKKSRDACDIKIMKKPIVQQLEERYWATHDEEADEHDLLLGQIESMQAEIAKLESEKSKLSVFKGKQRTTLNRSIDELNHKIKSLEARRRALSDAGRKYALDTVEKMSDLDVLNFLSSSPNGICITSLSKNDEKDKVIQLLKASRILNVNIGELHKYIWCIPHKRPFAIRGKDSDEFVKELKQIGVEASLLGE</sequence>
<reference evidence="3" key="1">
    <citation type="submission" date="2018-05" db="EMBL/GenBank/DDBJ databases">
        <title>Genome Sequencing of selected type strains of the family Eggerthellaceae.</title>
        <authorList>
            <person name="Danylec N."/>
            <person name="Stoll D.A."/>
            <person name="Doetsch A."/>
            <person name="Huch M."/>
        </authorList>
    </citation>
    <scope>NUCLEOTIDE SEQUENCE [LARGE SCALE GENOMIC DNA]</scope>
    <source>
        <strain evidence="3">DSM 24851</strain>
    </source>
</reference>
<evidence type="ECO:0000313" key="2">
    <source>
        <dbReference type="EMBL" id="RNL38786.1"/>
    </source>
</evidence>
<evidence type="ECO:0000256" key="1">
    <source>
        <dbReference type="SAM" id="Coils"/>
    </source>
</evidence>
<dbReference type="SUPFAM" id="SSF48452">
    <property type="entry name" value="TPR-like"/>
    <property type="match status" value="1"/>
</dbReference>
<dbReference type="RefSeq" id="WP_123209338.1">
    <property type="nucleotide sequence ID" value="NZ_JBHTHO010000005.1"/>
</dbReference>
<dbReference type="InterPro" id="IPR011990">
    <property type="entry name" value="TPR-like_helical_dom_sf"/>
</dbReference>
<dbReference type="OrthoDB" id="7056196at2"/>
<gene>
    <name evidence="2" type="ORF">DMP06_08660</name>
</gene>
<dbReference type="Proteomes" id="UP000269591">
    <property type="component" value="Unassembled WGS sequence"/>
</dbReference>
<keyword evidence="1" id="KW-0175">Coiled coil</keyword>
<dbReference type="EMBL" id="QIBX01000016">
    <property type="protein sequence ID" value="RNL38786.1"/>
    <property type="molecule type" value="Genomic_DNA"/>
</dbReference>
<evidence type="ECO:0000313" key="3">
    <source>
        <dbReference type="Proteomes" id="UP000269591"/>
    </source>
</evidence>
<feature type="coiled-coil region" evidence="1">
    <location>
        <begin position="440"/>
        <end position="499"/>
    </location>
</feature>
<dbReference type="Gene3D" id="1.25.40.10">
    <property type="entry name" value="Tetratricopeptide repeat domain"/>
    <property type="match status" value="1"/>
</dbReference>
<comment type="caution">
    <text evidence="2">The sequence shown here is derived from an EMBL/GenBank/DDBJ whole genome shotgun (WGS) entry which is preliminary data.</text>
</comment>
<accession>A0A3N0AWR8</accession>
<keyword evidence="3" id="KW-1185">Reference proteome</keyword>
<organism evidence="2 3">
    <name type="scientific">Slackia equolifaciens</name>
    <dbReference type="NCBI Taxonomy" id="498718"/>
    <lineage>
        <taxon>Bacteria</taxon>
        <taxon>Bacillati</taxon>
        <taxon>Actinomycetota</taxon>
        <taxon>Coriobacteriia</taxon>
        <taxon>Eggerthellales</taxon>
        <taxon>Eggerthellaceae</taxon>
        <taxon>Slackia</taxon>
    </lineage>
</organism>
<name>A0A3N0AWR8_9ACTN</name>